<dbReference type="SUPFAM" id="SSF88946">
    <property type="entry name" value="Sigma2 domain of RNA polymerase sigma factors"/>
    <property type="match status" value="1"/>
</dbReference>
<sequence length="232" mass="27558">MESDMHKEVTDEQILKFRPLVKNIAYKFKNSGEPLEDLEQLGYIGLINAINLYNQQRKVKFETYASWFISGEIRHYIRDKHQPIRIPHWITELNRKIDEFIVKYKEETKQIPSLKKIAKEFNLTEEGVKEVLKARDVVHVVSIDQDNRNYDCNEYPVLEKIKNDHYKSFMLPIEDLIALELALNKLKNLQRKVVNYIFIKDLTQNKTARKLAISQRQVSRIKNEALKTLKEE</sequence>
<dbReference type="PANTHER" id="PTHR30385">
    <property type="entry name" value="SIGMA FACTOR F FLAGELLAR"/>
    <property type="match status" value="1"/>
</dbReference>
<dbReference type="InterPro" id="IPR013325">
    <property type="entry name" value="RNA_pol_sigma_r2"/>
</dbReference>
<keyword evidence="4" id="KW-0804">Transcription</keyword>
<evidence type="ECO:0000256" key="2">
    <source>
        <dbReference type="ARBA" id="ARBA00023082"/>
    </source>
</evidence>
<evidence type="ECO:0000256" key="1">
    <source>
        <dbReference type="ARBA" id="ARBA00023015"/>
    </source>
</evidence>
<evidence type="ECO:0000259" key="5">
    <source>
        <dbReference type="Pfam" id="PF04542"/>
    </source>
</evidence>
<accession>X0T7U9</accession>
<dbReference type="InterPro" id="IPR014284">
    <property type="entry name" value="RNA_pol_sigma-70_dom"/>
</dbReference>
<comment type="caution">
    <text evidence="7">The sequence shown here is derived from an EMBL/GenBank/DDBJ whole genome shotgun (WGS) entry which is preliminary data.</text>
</comment>
<evidence type="ECO:0008006" key="8">
    <source>
        <dbReference type="Google" id="ProtNLM"/>
    </source>
</evidence>
<dbReference type="NCBIfam" id="TIGR02937">
    <property type="entry name" value="sigma70-ECF"/>
    <property type="match status" value="1"/>
</dbReference>
<name>X0T7U9_9ZZZZ</name>
<evidence type="ECO:0000256" key="3">
    <source>
        <dbReference type="ARBA" id="ARBA00023125"/>
    </source>
</evidence>
<dbReference type="GO" id="GO:0006352">
    <property type="term" value="P:DNA-templated transcription initiation"/>
    <property type="evidence" value="ECO:0007669"/>
    <property type="project" value="InterPro"/>
</dbReference>
<keyword evidence="3" id="KW-0238">DNA-binding</keyword>
<protein>
    <recommendedName>
        <fullName evidence="8">RNA polymerase sigma-70 domain-containing protein</fullName>
    </recommendedName>
</protein>
<dbReference type="PANTHER" id="PTHR30385:SF4">
    <property type="entry name" value="RNA POLYMERASE SIGMA-E FACTOR"/>
    <property type="match status" value="1"/>
</dbReference>
<dbReference type="InterPro" id="IPR013324">
    <property type="entry name" value="RNA_pol_sigma_r3/r4-like"/>
</dbReference>
<dbReference type="AlphaFoldDB" id="X0T7U9"/>
<dbReference type="EMBL" id="BARS01001462">
    <property type="protein sequence ID" value="GAF72155.1"/>
    <property type="molecule type" value="Genomic_DNA"/>
</dbReference>
<dbReference type="InterPro" id="IPR007627">
    <property type="entry name" value="RNA_pol_sigma70_r2"/>
</dbReference>
<dbReference type="Gene3D" id="1.20.140.160">
    <property type="match status" value="1"/>
</dbReference>
<dbReference type="SUPFAM" id="SSF88659">
    <property type="entry name" value="Sigma3 and sigma4 domains of RNA polymerase sigma factors"/>
    <property type="match status" value="2"/>
</dbReference>
<feature type="non-terminal residue" evidence="7">
    <location>
        <position position="232"/>
    </location>
</feature>
<gene>
    <name evidence="7" type="ORF">S01H1_02866</name>
</gene>
<evidence type="ECO:0000259" key="6">
    <source>
        <dbReference type="Pfam" id="PF04545"/>
    </source>
</evidence>
<organism evidence="7">
    <name type="scientific">marine sediment metagenome</name>
    <dbReference type="NCBI Taxonomy" id="412755"/>
    <lineage>
        <taxon>unclassified sequences</taxon>
        <taxon>metagenomes</taxon>
        <taxon>ecological metagenomes</taxon>
    </lineage>
</organism>
<proteinExistence type="predicted"/>
<reference evidence="7" key="1">
    <citation type="journal article" date="2014" name="Front. Microbiol.">
        <title>High frequency of phylogenetically diverse reductive dehalogenase-homologous genes in deep subseafloor sedimentary metagenomes.</title>
        <authorList>
            <person name="Kawai M."/>
            <person name="Futagami T."/>
            <person name="Toyoda A."/>
            <person name="Takaki Y."/>
            <person name="Nishi S."/>
            <person name="Hori S."/>
            <person name="Arai W."/>
            <person name="Tsubouchi T."/>
            <person name="Morono Y."/>
            <person name="Uchiyama I."/>
            <person name="Ito T."/>
            <person name="Fujiyama A."/>
            <person name="Inagaki F."/>
            <person name="Takami H."/>
        </authorList>
    </citation>
    <scope>NUCLEOTIDE SEQUENCE</scope>
    <source>
        <strain evidence="7">Expedition CK06-06</strain>
    </source>
</reference>
<evidence type="ECO:0000313" key="7">
    <source>
        <dbReference type="EMBL" id="GAF72155.1"/>
    </source>
</evidence>
<dbReference type="Pfam" id="PF04545">
    <property type="entry name" value="Sigma70_r4"/>
    <property type="match status" value="1"/>
</dbReference>
<dbReference type="Pfam" id="PF04542">
    <property type="entry name" value="Sigma70_r2"/>
    <property type="match status" value="1"/>
</dbReference>
<dbReference type="PRINTS" id="PR00046">
    <property type="entry name" value="SIGMA70FCT"/>
</dbReference>
<dbReference type="InterPro" id="IPR007630">
    <property type="entry name" value="RNA_pol_sigma70_r4"/>
</dbReference>
<dbReference type="Gene3D" id="1.20.120.1810">
    <property type="match status" value="1"/>
</dbReference>
<evidence type="ECO:0000256" key="4">
    <source>
        <dbReference type="ARBA" id="ARBA00023163"/>
    </source>
</evidence>
<feature type="domain" description="RNA polymerase sigma-70 region 4" evidence="6">
    <location>
        <begin position="182"/>
        <end position="231"/>
    </location>
</feature>
<dbReference type="InterPro" id="IPR000943">
    <property type="entry name" value="RNA_pol_sigma70"/>
</dbReference>
<feature type="domain" description="RNA polymerase sigma-70 region 2" evidence="5">
    <location>
        <begin position="16"/>
        <end position="80"/>
    </location>
</feature>
<dbReference type="GO" id="GO:0003677">
    <property type="term" value="F:DNA binding"/>
    <property type="evidence" value="ECO:0007669"/>
    <property type="project" value="UniProtKB-KW"/>
</dbReference>
<dbReference type="GO" id="GO:0016987">
    <property type="term" value="F:sigma factor activity"/>
    <property type="evidence" value="ECO:0007669"/>
    <property type="project" value="UniProtKB-KW"/>
</dbReference>
<keyword evidence="2" id="KW-0731">Sigma factor</keyword>
<keyword evidence="1" id="KW-0805">Transcription regulation</keyword>